<evidence type="ECO:0000259" key="3">
    <source>
        <dbReference type="PROSITE" id="PS50119"/>
    </source>
</evidence>
<organism evidence="4 5">
    <name type="scientific">Crassostrea virginica</name>
    <name type="common">Eastern oyster</name>
    <dbReference type="NCBI Taxonomy" id="6565"/>
    <lineage>
        <taxon>Eukaryota</taxon>
        <taxon>Metazoa</taxon>
        <taxon>Spiralia</taxon>
        <taxon>Lophotrochozoa</taxon>
        <taxon>Mollusca</taxon>
        <taxon>Bivalvia</taxon>
        <taxon>Autobranchia</taxon>
        <taxon>Pteriomorphia</taxon>
        <taxon>Ostreida</taxon>
        <taxon>Ostreoidea</taxon>
        <taxon>Ostreidae</taxon>
        <taxon>Crassostrea</taxon>
    </lineage>
</organism>
<dbReference type="GeneID" id="111105885"/>
<dbReference type="SUPFAM" id="SSF57845">
    <property type="entry name" value="B-box zinc-binding domain"/>
    <property type="match status" value="1"/>
</dbReference>
<keyword evidence="2" id="KW-0175">Coiled coil</keyword>
<feature type="coiled-coil region" evidence="2">
    <location>
        <begin position="110"/>
        <end position="137"/>
    </location>
</feature>
<dbReference type="InterPro" id="IPR047153">
    <property type="entry name" value="TRIM45/56/19-like"/>
</dbReference>
<keyword evidence="1" id="KW-0863">Zinc-finger</keyword>
<proteinExistence type="predicted"/>
<keyword evidence="1" id="KW-0862">Zinc</keyword>
<evidence type="ECO:0000256" key="1">
    <source>
        <dbReference type="PROSITE-ProRule" id="PRU00024"/>
    </source>
</evidence>
<dbReference type="GO" id="GO:0008270">
    <property type="term" value="F:zinc ion binding"/>
    <property type="evidence" value="ECO:0007669"/>
    <property type="project" value="UniProtKB-KW"/>
</dbReference>
<feature type="domain" description="B box-type" evidence="3">
    <location>
        <begin position="9"/>
        <end position="54"/>
    </location>
</feature>
<dbReference type="PROSITE" id="PS50119">
    <property type="entry name" value="ZF_BBOX"/>
    <property type="match status" value="2"/>
</dbReference>
<dbReference type="PANTHER" id="PTHR25462:SF229">
    <property type="entry name" value="TRANSCRIPTION INTERMEDIARY FACTOR 1-BETA"/>
    <property type="match status" value="1"/>
</dbReference>
<dbReference type="CDD" id="cd19756">
    <property type="entry name" value="Bbox2"/>
    <property type="match status" value="1"/>
</dbReference>
<name>A0A8B8AY31_CRAVI</name>
<dbReference type="KEGG" id="cvn:111105885"/>
<reference evidence="5" key="1">
    <citation type="submission" date="2025-08" db="UniProtKB">
        <authorList>
            <consortium name="RefSeq"/>
        </authorList>
    </citation>
    <scope>IDENTIFICATION</scope>
    <source>
        <tissue evidence="5">Whole sample</tissue>
    </source>
</reference>
<dbReference type="InterPro" id="IPR000315">
    <property type="entry name" value="Znf_B-box"/>
</dbReference>
<feature type="domain" description="B box-type" evidence="3">
    <location>
        <begin position="66"/>
        <end position="102"/>
    </location>
</feature>
<dbReference type="Proteomes" id="UP000694844">
    <property type="component" value="Chromosome 8"/>
</dbReference>
<dbReference type="GO" id="GO:0006513">
    <property type="term" value="P:protein monoubiquitination"/>
    <property type="evidence" value="ECO:0007669"/>
    <property type="project" value="TreeGrafter"/>
</dbReference>
<dbReference type="GO" id="GO:0061630">
    <property type="term" value="F:ubiquitin protein ligase activity"/>
    <property type="evidence" value="ECO:0007669"/>
    <property type="project" value="TreeGrafter"/>
</dbReference>
<dbReference type="Gene3D" id="3.30.160.60">
    <property type="entry name" value="Classic Zinc Finger"/>
    <property type="match status" value="1"/>
</dbReference>
<evidence type="ECO:0000313" key="5">
    <source>
        <dbReference type="RefSeq" id="XP_022296051.1"/>
    </source>
</evidence>
<dbReference type="OrthoDB" id="153872at2759"/>
<keyword evidence="1" id="KW-0479">Metal-binding</keyword>
<accession>A0A8B8AY31</accession>
<gene>
    <name evidence="5" type="primary">LOC111105885</name>
</gene>
<protein>
    <submittedName>
        <fullName evidence="5">Tripartite motif-containing protein 45-like</fullName>
    </submittedName>
</protein>
<keyword evidence="4" id="KW-1185">Reference proteome</keyword>
<evidence type="ECO:0000313" key="4">
    <source>
        <dbReference type="Proteomes" id="UP000694844"/>
    </source>
</evidence>
<dbReference type="PANTHER" id="PTHR25462">
    <property type="entry name" value="BONUS, ISOFORM C-RELATED"/>
    <property type="match status" value="1"/>
</dbReference>
<dbReference type="AlphaFoldDB" id="A0A8B8AY31"/>
<sequence>MIDPSNSGQDLVRCDLCESPAPPLHCDLCHTNLCKACVAEHVSDFSKEHKVVQFSERGANPVYHKCSLHSGKECELHCTKCNTPVCCLCVSEKHQKHTLSSILKTYTAIKAKMKKDLERQLNVLRNYENRASEIDGQKSILEGKYEKLTTDVDQQGKILHREVDIFINERKTQINVMKIHHLATLDEQKQEVLSLISEIEQSIQHVNEMLDANEVCRISAYKSNFAFRKPPSQLNFSLPEISSQEIISKQFCKMFSDLLPLSFSINEEKDEALKDGVTSSYS</sequence>
<evidence type="ECO:0000256" key="2">
    <source>
        <dbReference type="SAM" id="Coils"/>
    </source>
</evidence>
<dbReference type="RefSeq" id="XP_022296051.1">
    <property type="nucleotide sequence ID" value="XM_022440343.1"/>
</dbReference>